<dbReference type="OrthoDB" id="9816310at2"/>
<evidence type="ECO:0000256" key="1">
    <source>
        <dbReference type="SAM" id="MobiDB-lite"/>
    </source>
</evidence>
<feature type="compositionally biased region" description="Basic and acidic residues" evidence="1">
    <location>
        <begin position="220"/>
        <end position="251"/>
    </location>
</feature>
<dbReference type="EMBL" id="CP032829">
    <property type="protein sequence ID" value="AYJ86787.1"/>
    <property type="molecule type" value="Genomic_DNA"/>
</dbReference>
<feature type="compositionally biased region" description="Basic and acidic residues" evidence="1">
    <location>
        <begin position="92"/>
        <end position="103"/>
    </location>
</feature>
<proteinExistence type="predicted"/>
<feature type="region of interest" description="Disordered" evidence="1">
    <location>
        <begin position="1"/>
        <end position="41"/>
    </location>
</feature>
<dbReference type="InterPro" id="IPR025430">
    <property type="entry name" value="DUF4167"/>
</dbReference>
<keyword evidence="4" id="KW-1185">Reference proteome</keyword>
<dbReference type="KEGG" id="spha:D3Y57_13470"/>
<reference evidence="3 4" key="1">
    <citation type="submission" date="2018-09" db="EMBL/GenBank/DDBJ databases">
        <title>Sphingomonas peninsula sp. nov., isolated from fildes peninsula, Antarctic soil.</title>
        <authorList>
            <person name="Yingchao G."/>
        </authorList>
    </citation>
    <scope>NUCLEOTIDE SEQUENCE [LARGE SCALE GENOMIC DNA]</scope>
    <source>
        <strain evidence="3 4">YZ-8</strain>
    </source>
</reference>
<organism evidence="3 4">
    <name type="scientific">Sphingomonas paeninsulae</name>
    <dbReference type="NCBI Taxonomy" id="2319844"/>
    <lineage>
        <taxon>Bacteria</taxon>
        <taxon>Pseudomonadati</taxon>
        <taxon>Pseudomonadota</taxon>
        <taxon>Alphaproteobacteria</taxon>
        <taxon>Sphingomonadales</taxon>
        <taxon>Sphingomonadaceae</taxon>
        <taxon>Sphingomonas</taxon>
    </lineage>
</organism>
<protein>
    <submittedName>
        <fullName evidence="3">DUF4167 domain-containing protein</fullName>
    </submittedName>
</protein>
<name>A0A494TBK5_SPHPE</name>
<dbReference type="AlphaFoldDB" id="A0A494TBK5"/>
<feature type="compositionally biased region" description="Low complexity" evidence="1">
    <location>
        <begin position="130"/>
        <end position="153"/>
    </location>
</feature>
<feature type="compositionally biased region" description="Acidic residues" evidence="1">
    <location>
        <begin position="104"/>
        <end position="125"/>
    </location>
</feature>
<gene>
    <name evidence="3" type="ORF">D3Y57_13470</name>
</gene>
<dbReference type="Proteomes" id="UP000276254">
    <property type="component" value="Chromosome"/>
</dbReference>
<accession>A0A494TBK5</accession>
<evidence type="ECO:0000259" key="2">
    <source>
        <dbReference type="Pfam" id="PF13763"/>
    </source>
</evidence>
<evidence type="ECO:0000313" key="3">
    <source>
        <dbReference type="EMBL" id="AYJ86787.1"/>
    </source>
</evidence>
<evidence type="ECO:0000313" key="4">
    <source>
        <dbReference type="Proteomes" id="UP000276254"/>
    </source>
</evidence>
<feature type="region of interest" description="Disordered" evidence="1">
    <location>
        <begin position="92"/>
        <end position="297"/>
    </location>
</feature>
<sequence>MINNRQQSGRRRGRGGQRQNNPGGNNSGGGRGPESGNRIDNRARGNAAQLLEKYKTLARDAQQAGDRVLTEYYLQFADHYFRVLSETRARYEENNPTRARQEFGNEEQGFEGEEGNENQDDDDDFAGSFRQPQRVQQQPQQQAQPQQAQPQQARDNRGNEDRPRESRPREDRPRDDRPRDDRPREDRPRSSSYQRDDRTRDTQRDDRPREQPQRETQQQPRDENLRDEQPRENRPRENRVRRDYGDEDRGNRAPSLAPQTDVRPEANSEAITPAPRAVRRPRAQPVVRNQDNDDGEARLDIGVLPPAFSIPPSIVAEPTPVVAAKTEGEVVVEPRRRGRPRKVPIEAPAES</sequence>
<feature type="compositionally biased region" description="Basic and acidic residues" evidence="1">
    <location>
        <begin position="154"/>
        <end position="213"/>
    </location>
</feature>
<dbReference type="RefSeq" id="WP_121153414.1">
    <property type="nucleotide sequence ID" value="NZ_CP032829.1"/>
</dbReference>
<feature type="domain" description="DUF4167" evidence="2">
    <location>
        <begin position="10"/>
        <end position="89"/>
    </location>
</feature>
<dbReference type="Pfam" id="PF13763">
    <property type="entry name" value="DUF4167"/>
    <property type="match status" value="1"/>
</dbReference>